<reference evidence="3 4" key="1">
    <citation type="submission" date="2018-09" db="EMBL/GenBank/DDBJ databases">
        <title>Complete genome sequence of Euzebya sp. DY32-46 isolated from seawater of Pacific Ocean.</title>
        <authorList>
            <person name="Xu L."/>
            <person name="Wu Y.-H."/>
            <person name="Xu X.-W."/>
        </authorList>
    </citation>
    <scope>NUCLEOTIDE SEQUENCE [LARGE SCALE GENOMIC DNA]</scope>
    <source>
        <strain evidence="3 4">DY32-46</strain>
    </source>
</reference>
<dbReference type="SUPFAM" id="SSF54001">
    <property type="entry name" value="Cysteine proteinases"/>
    <property type="match status" value="1"/>
</dbReference>
<dbReference type="PANTHER" id="PTHR33490:SF1">
    <property type="entry name" value="SLL1233 PROTEIN"/>
    <property type="match status" value="1"/>
</dbReference>
<dbReference type="Pfam" id="PF08379">
    <property type="entry name" value="Bact_transglu_N"/>
    <property type="match status" value="1"/>
</dbReference>
<dbReference type="OrthoDB" id="9804023at2"/>
<dbReference type="Pfam" id="PF09899">
    <property type="entry name" value="DUF2126"/>
    <property type="match status" value="1"/>
</dbReference>
<evidence type="ECO:0000259" key="2">
    <source>
        <dbReference type="SMART" id="SM00460"/>
    </source>
</evidence>
<evidence type="ECO:0000313" key="3">
    <source>
        <dbReference type="EMBL" id="AXV09314.1"/>
    </source>
</evidence>
<feature type="compositionally biased region" description="Basic and acidic residues" evidence="1">
    <location>
        <begin position="629"/>
        <end position="646"/>
    </location>
</feature>
<accession>A0A346Y4B7</accession>
<proteinExistence type="predicted"/>
<dbReference type="Pfam" id="PF01841">
    <property type="entry name" value="Transglut_core"/>
    <property type="match status" value="1"/>
</dbReference>
<dbReference type="InterPro" id="IPR038765">
    <property type="entry name" value="Papain-like_cys_pep_sf"/>
</dbReference>
<feature type="domain" description="Transglutaminase-like" evidence="2">
    <location>
        <begin position="181"/>
        <end position="257"/>
    </location>
</feature>
<gene>
    <name evidence="3" type="ORF">DVS28_a4653</name>
</gene>
<protein>
    <submittedName>
        <fullName evidence="3">Large protein containing transglutaminase-like domain</fullName>
    </submittedName>
</protein>
<dbReference type="InterPro" id="IPR013589">
    <property type="entry name" value="Bac_transglu_N"/>
</dbReference>
<feature type="region of interest" description="Disordered" evidence="1">
    <location>
        <begin position="760"/>
        <end position="780"/>
    </location>
</feature>
<dbReference type="Gene3D" id="3.10.620.30">
    <property type="match status" value="1"/>
</dbReference>
<dbReference type="InterPro" id="IPR002931">
    <property type="entry name" value="Transglutaminase-like"/>
</dbReference>
<keyword evidence="4" id="KW-1185">Reference proteome</keyword>
<dbReference type="InterPro" id="IPR018667">
    <property type="entry name" value="DUF2126"/>
</dbReference>
<feature type="compositionally biased region" description="Basic and acidic residues" evidence="1">
    <location>
        <begin position="1148"/>
        <end position="1161"/>
    </location>
</feature>
<dbReference type="KEGG" id="euz:DVS28_a4653"/>
<feature type="compositionally biased region" description="Low complexity" evidence="1">
    <location>
        <begin position="611"/>
        <end position="628"/>
    </location>
</feature>
<feature type="compositionally biased region" description="Gly residues" evidence="1">
    <location>
        <begin position="599"/>
        <end position="610"/>
    </location>
</feature>
<feature type="region of interest" description="Disordered" evidence="1">
    <location>
        <begin position="574"/>
        <end position="649"/>
    </location>
</feature>
<organism evidence="3 4">
    <name type="scientific">Euzebya pacifica</name>
    <dbReference type="NCBI Taxonomy" id="1608957"/>
    <lineage>
        <taxon>Bacteria</taxon>
        <taxon>Bacillati</taxon>
        <taxon>Actinomycetota</taxon>
        <taxon>Nitriliruptoria</taxon>
        <taxon>Euzebyales</taxon>
    </lineage>
</organism>
<dbReference type="EMBL" id="CP031165">
    <property type="protein sequence ID" value="AXV09314.1"/>
    <property type="molecule type" value="Genomic_DNA"/>
</dbReference>
<evidence type="ECO:0000313" key="4">
    <source>
        <dbReference type="Proteomes" id="UP000264006"/>
    </source>
</evidence>
<evidence type="ECO:0000256" key="1">
    <source>
        <dbReference type="SAM" id="MobiDB-lite"/>
    </source>
</evidence>
<dbReference type="Proteomes" id="UP000264006">
    <property type="component" value="Chromosome"/>
</dbReference>
<dbReference type="SMART" id="SM00460">
    <property type="entry name" value="TGc"/>
    <property type="match status" value="1"/>
</dbReference>
<name>A0A346Y4B7_9ACTN</name>
<dbReference type="RefSeq" id="WP_114593512.1">
    <property type="nucleotide sequence ID" value="NZ_CP031165.1"/>
</dbReference>
<dbReference type="AlphaFoldDB" id="A0A346Y4B7"/>
<dbReference type="PANTHER" id="PTHR33490">
    <property type="entry name" value="BLR5614 PROTEIN-RELATED"/>
    <property type="match status" value="1"/>
</dbReference>
<sequence length="1172" mass="130092">MAIHVALTHRTTYTYDRPVGLGPHVVRLRPAAHTRTPILSYSLKVVPEDNFLNWQQDPFGNYMARLVFHEKTEKLEFVVDLVADMTTINPFDFFVDEYAETYPFTYEPSLKRDLAVYLEGDEPGPLLTEWMNDRVRDIVPTRDGNEGMRTIDFLVELNRRVQSDIGYTTRMEPGVQDPEETLDKALGSCRDSGWLLVQILRRLGLASRFVSGYLVQLTADVKSLDGPSGPEKDFTDLHAWTEVYLPGAGWVGMDPTSGLFAGEGHIPLAATPEPRSAAPVEGAVDEAEVEFDHANLVTRIHEDPRVTKPYTVQQWKDVDALGRQVDADLKAGDVRLTQGGEPTFVSIDDMEAEEWNTAADGFHKRERAWDLSQRLFTRFADGGLIHHGQGKWYPGEPLPRWQTGLYWRTDGQTLWSDPELLGSPWDPSTATAKDAEEMARRIAASFGVPEDNVHAAWEDELYRLWKESTLPVGEAPEVDIDPDDDRLVDPDERRRLLDAIDKRDLNPNGFAVPLHHDGLGWATARWEFRRGRLVLMPGDSPMGLRLPLPGLSWHDPKVQPERSTFDQLFLQRPTGDPLTAQQYGQPMTPGATPGDGDAGDGSAGRGGNGAIGAEPTPGGSPARSAGSGRSDERGSDRGPSDGRDARMLPIQNGPFSAMCVEVRDGRLHVFFPPLTHLEHTQDVLEVVEDAAADMGVQVVLEGYTPPSDPRLRNLVVAPDPGVIEVNVHPAADWDDLSTIVNGVYEDAHHARLATEKFDLDGSHTGSGGGNHITIGAETPADSPLLRRPDLLQSMVTYWQHHPSLSYLFSGKFIGPTSQAPRVDEGRDETLYELETAFAEMGRQAELHGGQPPAWVVDRSLRHLLTDLTGNTHRAEFCIDKLFSPDSERGRLGLLELRGFEMPPHAQMSLVQALLVRSLVSRFWKEPYAGPMVRWGGLLHDRFLLPWFAQADAHEVVADLQGHGYDFQTSWLDPFVEFRFPRLGTAVVNDVEIELRKAVEPWHVLGEEATGQGTARFVDSSVERVQVKVSGLTPTRHIVTCNGAPVPLTPTTEAGTSVGAVRFKAWQPPSGLHPTIGIHSPLTFDVIDRWSRRSLGGARYHVVHQGGMGYDRMPVNPLEADSRRVNRFEVLGHTPGPVDIEQLDRWGARDGGEYPRTLDLRRPRPASGHAREA</sequence>
<feature type="region of interest" description="Disordered" evidence="1">
    <location>
        <begin position="1148"/>
        <end position="1172"/>
    </location>
</feature>